<dbReference type="EMBL" id="WSZM01000115">
    <property type="protein sequence ID" value="KAF4041717.1"/>
    <property type="molecule type" value="Genomic_DNA"/>
</dbReference>
<accession>A0A833SW50</accession>
<dbReference type="Proteomes" id="UP000602510">
    <property type="component" value="Unassembled WGS sequence"/>
</dbReference>
<keyword evidence="2" id="KW-1185">Reference proteome</keyword>
<sequence>MYPTVLFCQMGTLSRRRVATAMKEAMKRLLATHLEKASGWGTLKGTRNRRREDCVLSGHAV</sequence>
<proteinExistence type="predicted"/>
<evidence type="ECO:0000313" key="1">
    <source>
        <dbReference type="EMBL" id="KAF4041717.1"/>
    </source>
</evidence>
<evidence type="ECO:0000313" key="2">
    <source>
        <dbReference type="Proteomes" id="UP000602510"/>
    </source>
</evidence>
<protein>
    <submittedName>
        <fullName evidence="1">Uncharacterized protein</fullName>
    </submittedName>
</protein>
<name>A0A833SW50_PHYIN</name>
<comment type="caution">
    <text evidence="1">The sequence shown here is derived from an EMBL/GenBank/DDBJ whole genome shotgun (WGS) entry which is preliminary data.</text>
</comment>
<organism evidence="1 2">
    <name type="scientific">Phytophthora infestans</name>
    <name type="common">Potato late blight agent</name>
    <name type="synonym">Botrytis infestans</name>
    <dbReference type="NCBI Taxonomy" id="4787"/>
    <lineage>
        <taxon>Eukaryota</taxon>
        <taxon>Sar</taxon>
        <taxon>Stramenopiles</taxon>
        <taxon>Oomycota</taxon>
        <taxon>Peronosporomycetes</taxon>
        <taxon>Peronosporales</taxon>
        <taxon>Peronosporaceae</taxon>
        <taxon>Phytophthora</taxon>
    </lineage>
</organism>
<gene>
    <name evidence="1" type="ORF">GN244_ATG06034</name>
</gene>
<reference evidence="1" key="1">
    <citation type="submission" date="2020-04" db="EMBL/GenBank/DDBJ databases">
        <title>Hybrid Assembly of Korean Phytophthora infestans isolates.</title>
        <authorList>
            <person name="Prokchorchik M."/>
            <person name="Lee Y."/>
            <person name="Seo J."/>
            <person name="Cho J.-H."/>
            <person name="Park Y.-E."/>
            <person name="Jang D.-C."/>
            <person name="Im J.-S."/>
            <person name="Choi J.-G."/>
            <person name="Park H.-J."/>
            <person name="Lee G.-B."/>
            <person name="Lee Y.-G."/>
            <person name="Hong S.-Y."/>
            <person name="Cho K."/>
            <person name="Sohn K.H."/>
        </authorList>
    </citation>
    <scope>NUCLEOTIDE SEQUENCE</scope>
    <source>
        <strain evidence="1">KR_1_A1</strain>
    </source>
</reference>
<dbReference type="AlphaFoldDB" id="A0A833SW50"/>